<comment type="caution">
    <text evidence="1">The sequence shown here is derived from an EMBL/GenBank/DDBJ whole genome shotgun (WGS) entry which is preliminary data.</text>
</comment>
<gene>
    <name evidence="1" type="ORF">LCOR_08816.1</name>
</gene>
<dbReference type="EMBL" id="CBTN010000051">
    <property type="protein sequence ID" value="CDH57934.1"/>
    <property type="molecule type" value="Genomic_DNA"/>
</dbReference>
<dbReference type="VEuPathDB" id="FungiDB:LCOR_08816.1"/>
<name>A0A068S6L7_9FUNG</name>
<protein>
    <submittedName>
        <fullName evidence="1">Uncharacterized protein</fullName>
    </submittedName>
</protein>
<organism evidence="1 2">
    <name type="scientific">Lichtheimia corymbifera JMRC:FSU:9682</name>
    <dbReference type="NCBI Taxonomy" id="1263082"/>
    <lineage>
        <taxon>Eukaryota</taxon>
        <taxon>Fungi</taxon>
        <taxon>Fungi incertae sedis</taxon>
        <taxon>Mucoromycota</taxon>
        <taxon>Mucoromycotina</taxon>
        <taxon>Mucoromycetes</taxon>
        <taxon>Mucorales</taxon>
        <taxon>Lichtheimiaceae</taxon>
        <taxon>Lichtheimia</taxon>
    </lineage>
</organism>
<evidence type="ECO:0000313" key="1">
    <source>
        <dbReference type="EMBL" id="CDH57934.1"/>
    </source>
</evidence>
<evidence type="ECO:0000313" key="2">
    <source>
        <dbReference type="Proteomes" id="UP000027586"/>
    </source>
</evidence>
<keyword evidence="2" id="KW-1185">Reference proteome</keyword>
<dbReference type="Proteomes" id="UP000027586">
    <property type="component" value="Unassembled WGS sequence"/>
</dbReference>
<reference evidence="1" key="1">
    <citation type="submission" date="2013-08" db="EMBL/GenBank/DDBJ databases">
        <title>Gene expansion shapes genome architecture in the human pathogen Lichtheimia corymbifera: an evolutionary genomics analysis in the ancient terrestrial Mucorales (Mucoromycotina).</title>
        <authorList>
            <person name="Schwartze V.U."/>
            <person name="Winter S."/>
            <person name="Shelest E."/>
            <person name="Marcet-Houben M."/>
            <person name="Horn F."/>
            <person name="Wehner S."/>
            <person name="Hoffmann K."/>
            <person name="Riege K."/>
            <person name="Sammeth M."/>
            <person name="Nowrousian M."/>
            <person name="Valiante V."/>
            <person name="Linde J."/>
            <person name="Jacobsen I.D."/>
            <person name="Marz M."/>
            <person name="Brakhage A.A."/>
            <person name="Gabaldon T."/>
            <person name="Bocker S."/>
            <person name="Voigt K."/>
        </authorList>
    </citation>
    <scope>NUCLEOTIDE SEQUENCE [LARGE SCALE GENOMIC DNA]</scope>
    <source>
        <strain evidence="1">FSU 9682</strain>
    </source>
</reference>
<dbReference type="AlphaFoldDB" id="A0A068S6L7"/>
<accession>A0A068S6L7</accession>
<proteinExistence type="predicted"/>
<sequence>MVPQLSNCARSRYRCKHKHTYIGSLNNTWQAMVTSTLDPLHEPWTSVYQIRVIGGKAPTGDDPHTAASLAVAVQ</sequence>